<proteinExistence type="inferred from homology"/>
<reference evidence="7 8" key="1">
    <citation type="submission" date="2020-08" db="EMBL/GenBank/DDBJ databases">
        <title>A Genomic Blueprint of the Chicken Gut Microbiome.</title>
        <authorList>
            <person name="Gilroy R."/>
            <person name="Ravi A."/>
            <person name="Getino M."/>
            <person name="Pursley I."/>
            <person name="Horton D.L."/>
            <person name="Alikhan N.-F."/>
            <person name="Baker D."/>
            <person name="Gharbi K."/>
            <person name="Hall N."/>
            <person name="Watson M."/>
            <person name="Adriaenssens E.M."/>
            <person name="Foster-Nyarko E."/>
            <person name="Jarju S."/>
            <person name="Secka A."/>
            <person name="Antonio M."/>
            <person name="Oren A."/>
            <person name="Chaudhuri R."/>
            <person name="La Ragione R.M."/>
            <person name="Hildebrand F."/>
            <person name="Pallen M.J."/>
        </authorList>
    </citation>
    <scope>NUCLEOTIDE SEQUENCE [LARGE SCALE GENOMIC DNA]</scope>
    <source>
        <strain evidence="7 8">Re57</strain>
    </source>
</reference>
<dbReference type="Pfam" id="PF02826">
    <property type="entry name" value="2-Hacid_dh_C"/>
    <property type="match status" value="1"/>
</dbReference>
<evidence type="ECO:0000256" key="2">
    <source>
        <dbReference type="ARBA" id="ARBA00023002"/>
    </source>
</evidence>
<dbReference type="EMBL" id="JACSPY010000020">
    <property type="protein sequence ID" value="MBD8021792.1"/>
    <property type="molecule type" value="Genomic_DNA"/>
</dbReference>
<dbReference type="Pfam" id="PF00389">
    <property type="entry name" value="2-Hacid_dh"/>
    <property type="match status" value="1"/>
</dbReference>
<gene>
    <name evidence="7" type="ORF">H9634_13485</name>
</gene>
<evidence type="ECO:0000256" key="4">
    <source>
        <dbReference type="RuleBase" id="RU003719"/>
    </source>
</evidence>
<comment type="caution">
    <text evidence="7">The sequence shown here is derived from an EMBL/GenBank/DDBJ whole genome shotgun (WGS) entry which is preliminary data.</text>
</comment>
<keyword evidence="8" id="KW-1185">Reference proteome</keyword>
<dbReference type="RefSeq" id="WP_191727325.1">
    <property type="nucleotide sequence ID" value="NZ_JACSPY010000020.1"/>
</dbReference>
<dbReference type="Gene3D" id="3.40.50.720">
    <property type="entry name" value="NAD(P)-binding Rossmann-like Domain"/>
    <property type="match status" value="2"/>
</dbReference>
<evidence type="ECO:0000259" key="6">
    <source>
        <dbReference type="Pfam" id="PF02826"/>
    </source>
</evidence>
<dbReference type="InterPro" id="IPR006139">
    <property type="entry name" value="D-isomer_2_OHA_DH_cat_dom"/>
</dbReference>
<name>A0ABR8WY47_9MICO</name>
<sequence length="324" mass="34841">MVKLCVIDRTDGADDPRIGQLESRCRLQRILPDQLPEILPDTEVAFVRAGYWKEIDRLLDLAPGLRWVHVTMAGVEHLMTEKLAASEVVLTNSQGVLDAAIADFTVAAVLMWSKGLVRSAYDTRQRRADYREPLGNEELTALIIGAGGIGTACARALKHIGVPMVAGVRRSSRPLDPVFGEALQFADLPEVIGGYSVVVAALPATAETTGMLNAALLDALAPKSVFVNVGRGVTADNVALARAMHARPEAAAILDVTDPEPLPADHPLWDCPNVVISPHMSGDTTDRHAKFTDLFLENLCSYEAGQGLLNRIDLASGYGADPRH</sequence>
<comment type="similarity">
    <text evidence="1 4">Belongs to the D-isomer specific 2-hydroxyacid dehydrogenase family.</text>
</comment>
<keyword evidence="2 4" id="KW-0560">Oxidoreductase</keyword>
<dbReference type="PANTHER" id="PTHR43333:SF1">
    <property type="entry name" value="D-ISOMER SPECIFIC 2-HYDROXYACID DEHYDROGENASE NAD-BINDING DOMAIN-CONTAINING PROTEIN"/>
    <property type="match status" value="1"/>
</dbReference>
<dbReference type="SUPFAM" id="SSF52283">
    <property type="entry name" value="Formate/glycerate dehydrogenase catalytic domain-like"/>
    <property type="match status" value="1"/>
</dbReference>
<dbReference type="CDD" id="cd05300">
    <property type="entry name" value="2-Hacid_dh_1"/>
    <property type="match status" value="1"/>
</dbReference>
<dbReference type="InterPro" id="IPR036291">
    <property type="entry name" value="NAD(P)-bd_dom_sf"/>
</dbReference>
<dbReference type="InterPro" id="IPR006140">
    <property type="entry name" value="D-isomer_DH_NAD-bd"/>
</dbReference>
<dbReference type="PANTHER" id="PTHR43333">
    <property type="entry name" value="2-HACID_DH_C DOMAIN-CONTAINING PROTEIN"/>
    <property type="match status" value="1"/>
</dbReference>
<organism evidence="7 8">
    <name type="scientific">Brevibacterium gallinarum</name>
    <dbReference type="NCBI Taxonomy" id="2762220"/>
    <lineage>
        <taxon>Bacteria</taxon>
        <taxon>Bacillati</taxon>
        <taxon>Actinomycetota</taxon>
        <taxon>Actinomycetes</taxon>
        <taxon>Micrococcales</taxon>
        <taxon>Brevibacteriaceae</taxon>
        <taxon>Brevibacterium</taxon>
    </lineage>
</organism>
<accession>A0ABR8WY47</accession>
<evidence type="ECO:0000256" key="3">
    <source>
        <dbReference type="ARBA" id="ARBA00023027"/>
    </source>
</evidence>
<evidence type="ECO:0000256" key="1">
    <source>
        <dbReference type="ARBA" id="ARBA00005854"/>
    </source>
</evidence>
<evidence type="ECO:0000313" key="7">
    <source>
        <dbReference type="EMBL" id="MBD8021792.1"/>
    </source>
</evidence>
<evidence type="ECO:0000313" key="8">
    <source>
        <dbReference type="Proteomes" id="UP000651517"/>
    </source>
</evidence>
<evidence type="ECO:0000259" key="5">
    <source>
        <dbReference type="Pfam" id="PF00389"/>
    </source>
</evidence>
<dbReference type="Proteomes" id="UP000651517">
    <property type="component" value="Unassembled WGS sequence"/>
</dbReference>
<dbReference type="SUPFAM" id="SSF51735">
    <property type="entry name" value="NAD(P)-binding Rossmann-fold domains"/>
    <property type="match status" value="1"/>
</dbReference>
<feature type="domain" description="D-isomer specific 2-hydroxyacid dehydrogenase catalytic" evidence="5">
    <location>
        <begin position="29"/>
        <end position="312"/>
    </location>
</feature>
<keyword evidence="3" id="KW-0520">NAD</keyword>
<feature type="domain" description="D-isomer specific 2-hydroxyacid dehydrogenase NAD-binding" evidence="6">
    <location>
        <begin position="107"/>
        <end position="281"/>
    </location>
</feature>
<protein>
    <submittedName>
        <fullName evidence="7">D-2-hydroxyacid dehydrogenase</fullName>
    </submittedName>
</protein>